<dbReference type="EMBL" id="QSRJ01000001">
    <property type="protein sequence ID" value="RGL12291.1"/>
    <property type="molecule type" value="Genomic_DNA"/>
</dbReference>
<dbReference type="Pfam" id="PF21117">
    <property type="entry name" value="MRB1590_C"/>
    <property type="match status" value="1"/>
</dbReference>
<dbReference type="Pfam" id="PF20446">
    <property type="entry name" value="ABC_N"/>
    <property type="match status" value="1"/>
</dbReference>
<feature type="compositionally biased region" description="Basic and acidic residues" evidence="1">
    <location>
        <begin position="465"/>
        <end position="477"/>
    </location>
</feature>
<dbReference type="InterPro" id="IPR019195">
    <property type="entry name" value="ABC_ATPase_put"/>
</dbReference>
<evidence type="ECO:0000259" key="3">
    <source>
        <dbReference type="Pfam" id="PF20446"/>
    </source>
</evidence>
<dbReference type="PANTHER" id="PTHR38149">
    <property type="entry name" value="ATPASE"/>
    <property type="match status" value="1"/>
</dbReference>
<dbReference type="GO" id="GO:0016853">
    <property type="term" value="F:isomerase activity"/>
    <property type="evidence" value="ECO:0007669"/>
    <property type="project" value="UniProtKB-KW"/>
</dbReference>
<dbReference type="InterPro" id="IPR046834">
    <property type="entry name" value="ABC_ATPase_C"/>
</dbReference>
<dbReference type="AlphaFoldDB" id="A0A3E4QYY2"/>
<evidence type="ECO:0000313" key="6">
    <source>
        <dbReference type="Proteomes" id="UP000260943"/>
    </source>
</evidence>
<keyword evidence="5" id="KW-0413">Isomerase</keyword>
<feature type="domain" description="ATPase of the ABC class N-terminal" evidence="3">
    <location>
        <begin position="6"/>
        <end position="164"/>
    </location>
</feature>
<dbReference type="InterPro" id="IPR027417">
    <property type="entry name" value="P-loop_NTPase"/>
</dbReference>
<evidence type="ECO:0000259" key="4">
    <source>
        <dbReference type="Pfam" id="PF21117"/>
    </source>
</evidence>
<reference evidence="5 6" key="1">
    <citation type="submission" date="2018-08" db="EMBL/GenBank/DDBJ databases">
        <title>A genome reference for cultivated species of the human gut microbiota.</title>
        <authorList>
            <person name="Zou Y."/>
            <person name="Xue W."/>
            <person name="Luo G."/>
        </authorList>
    </citation>
    <scope>NUCLEOTIDE SEQUENCE [LARGE SCALE GENOMIC DNA]</scope>
    <source>
        <strain evidence="5 6">TF08-14</strain>
    </source>
</reference>
<sequence length="597" mass="63919">MRSDRDLQRELERIDRRGYPAYKDVCGQYDFGDFVLSIDHVQGDPFASPSSMSVRVPNEVLHIPAGLWDEAHRRTALEDVLLRRFSRALAACSMRAGGSGKSGVLATTRPGQEVLARSACEVRGGAVTLRFEAGLPAHGRTVDGRAAAKMLLDFVPECVERTLFVDDGLLDQAWAAVELADDQRAAREQMEASDLVAFVANGSILPRESGVSQRPLKSALAFEAPAEQRVVLDLPHRGKVAGMGIKRGVTLIVGGGYHGKSTLLRALQDGVYNHVAGDGRELVLTDSTAVKLRAEDGRAVSGVDISLFIRDLPDGRDTSRFSTVDASGSTSQAAATVEAYEAGARALLIDEDTSATNFMVRDALMEAVVAREFEPITPFVERVRDLWERAGVSSIIVAGSSGAYFSVADAVLQMDRYRVHDITAHARAICMELEAPATPRAAGFTLPAGNRAIAVAPVAPGTDSARGDRGGRDDRGGRGARGGYGGRGAGRGPRPDRIKVRTSGCEELQVGQGSADVRLVEQLVDPCQARALAQLVRMGAQTGILVQGKPVAKAVDELMALLDREGWRALAEHDYVACGLALPRPQELAAVLNRWRA</sequence>
<comment type="caution">
    <text evidence="5">The sequence shown here is derived from an EMBL/GenBank/DDBJ whole genome shotgun (WGS) entry which is preliminary data.</text>
</comment>
<dbReference type="InterPro" id="IPR049069">
    <property type="entry name" value="MRB1590-like_C"/>
</dbReference>
<evidence type="ECO:0000313" key="5">
    <source>
        <dbReference type="EMBL" id="RGL12291.1"/>
    </source>
</evidence>
<dbReference type="InterPro" id="IPR046833">
    <property type="entry name" value="ABC_N"/>
</dbReference>
<dbReference type="SUPFAM" id="SSF52540">
    <property type="entry name" value="P-loop containing nucleoside triphosphate hydrolases"/>
    <property type="match status" value="1"/>
</dbReference>
<protein>
    <submittedName>
        <fullName evidence="5">Isopentenyl-diphosphate delta-isomerase</fullName>
    </submittedName>
</protein>
<evidence type="ECO:0000256" key="1">
    <source>
        <dbReference type="SAM" id="MobiDB-lite"/>
    </source>
</evidence>
<name>A0A3E4QYY2_9ACTN</name>
<dbReference type="Proteomes" id="UP000260943">
    <property type="component" value="Unassembled WGS sequence"/>
</dbReference>
<feature type="region of interest" description="Disordered" evidence="1">
    <location>
        <begin position="458"/>
        <end position="497"/>
    </location>
</feature>
<evidence type="ECO:0000259" key="2">
    <source>
        <dbReference type="Pfam" id="PF09818"/>
    </source>
</evidence>
<dbReference type="PANTHER" id="PTHR38149:SF1">
    <property type="entry name" value="ATPASE"/>
    <property type="match status" value="1"/>
</dbReference>
<accession>A0A3E4QYY2</accession>
<gene>
    <name evidence="5" type="ORF">DXC81_01120</name>
</gene>
<feature type="compositionally biased region" description="Gly residues" evidence="1">
    <location>
        <begin position="479"/>
        <end position="491"/>
    </location>
</feature>
<organism evidence="5 6">
    <name type="scientific">Collinsella tanakaei</name>
    <dbReference type="NCBI Taxonomy" id="626935"/>
    <lineage>
        <taxon>Bacteria</taxon>
        <taxon>Bacillati</taxon>
        <taxon>Actinomycetota</taxon>
        <taxon>Coriobacteriia</taxon>
        <taxon>Coriobacteriales</taxon>
        <taxon>Coriobacteriaceae</taxon>
        <taxon>Collinsella</taxon>
    </lineage>
</organism>
<feature type="domain" description="ATPase of the ABC class C-terminal" evidence="2">
    <location>
        <begin position="172"/>
        <end position="435"/>
    </location>
</feature>
<proteinExistence type="predicted"/>
<feature type="domain" description="MRB1590-like C-terminal" evidence="4">
    <location>
        <begin position="499"/>
        <end position="596"/>
    </location>
</feature>
<dbReference type="Pfam" id="PF09818">
    <property type="entry name" value="ABC_ATPase"/>
    <property type="match status" value="1"/>
</dbReference>
<dbReference type="RefSeq" id="WP_117678797.1">
    <property type="nucleotide sequence ID" value="NZ_QSRJ01000001.1"/>
</dbReference>